<comment type="caution">
    <text evidence="2">The sequence shown here is derived from an EMBL/GenBank/DDBJ whole genome shotgun (WGS) entry which is preliminary data.</text>
</comment>
<feature type="transmembrane region" description="Helical" evidence="1">
    <location>
        <begin position="152"/>
        <end position="172"/>
    </location>
</feature>
<dbReference type="Pfam" id="PF05857">
    <property type="entry name" value="TraX"/>
    <property type="match status" value="1"/>
</dbReference>
<proteinExistence type="predicted"/>
<reference evidence="2 3" key="1">
    <citation type="journal article" date="2018" name="Elife">
        <title>Discovery and characterization of a prevalent human gut bacterial enzyme sufficient for the inactivation of a family of plant toxins.</title>
        <authorList>
            <person name="Koppel N."/>
            <person name="Bisanz J.E."/>
            <person name="Pandelia M.E."/>
            <person name="Turnbaugh P.J."/>
            <person name="Balskus E.P."/>
        </authorList>
    </citation>
    <scope>NUCLEOTIDE SEQUENCE [LARGE SCALE GENOMIC DNA]</scope>
    <source>
        <strain evidence="2 3">OB21 GAM 11</strain>
    </source>
</reference>
<evidence type="ECO:0000256" key="1">
    <source>
        <dbReference type="SAM" id="Phobius"/>
    </source>
</evidence>
<evidence type="ECO:0000313" key="2">
    <source>
        <dbReference type="EMBL" id="RDC41386.1"/>
    </source>
</evidence>
<dbReference type="Proteomes" id="UP000253805">
    <property type="component" value="Unassembled WGS sequence"/>
</dbReference>
<sequence length="232" mass="25092">MPSVTAFALKVAAIVGMTCNHIANVFGSELPEGAMVALYSLGGLTFPIMAYLLCEGYRHTSSVRRYAERLAVFAVVSQIPYSLLFGATGNVLITLLIGLGMLWLVDHQRQNLALCALGLLGGLAVSSFCDWGIIGPLMILLFWHFHDRPRGVALAMLVPFLGLGLPALSWAISDPVPLSLGVLGYYTVGFGLATALMLNYNGQRGRPLKWFFYGYYPGHLLALWALAQALAL</sequence>
<keyword evidence="1" id="KW-0812">Transmembrane</keyword>
<feature type="transmembrane region" description="Helical" evidence="1">
    <location>
        <begin position="111"/>
        <end position="140"/>
    </location>
</feature>
<accession>A0A369NVE6</accession>
<feature type="transmembrane region" description="Helical" evidence="1">
    <location>
        <begin position="37"/>
        <end position="58"/>
    </location>
</feature>
<feature type="transmembrane region" description="Helical" evidence="1">
    <location>
        <begin position="79"/>
        <end position="105"/>
    </location>
</feature>
<keyword evidence="1" id="KW-0472">Membrane</keyword>
<dbReference type="EMBL" id="PPUT01000043">
    <property type="protein sequence ID" value="RDC41386.1"/>
    <property type="molecule type" value="Genomic_DNA"/>
</dbReference>
<dbReference type="AlphaFoldDB" id="A0A369NVE6"/>
<keyword evidence="1" id="KW-1133">Transmembrane helix</keyword>
<evidence type="ECO:0000313" key="3">
    <source>
        <dbReference type="Proteomes" id="UP000253805"/>
    </source>
</evidence>
<feature type="transmembrane region" description="Helical" evidence="1">
    <location>
        <begin position="210"/>
        <end position="231"/>
    </location>
</feature>
<feature type="transmembrane region" description="Helical" evidence="1">
    <location>
        <begin position="178"/>
        <end position="198"/>
    </location>
</feature>
<protein>
    <submittedName>
        <fullName evidence="2">Conjugal transfer protein TraX</fullName>
    </submittedName>
</protein>
<name>A0A369NVE6_9ACTN</name>
<gene>
    <name evidence="2" type="ORF">C1850_11095</name>
</gene>
<dbReference type="InterPro" id="IPR008875">
    <property type="entry name" value="TraX"/>
</dbReference>
<organism evidence="2 3">
    <name type="scientific">Adlercreutzia equolifaciens subsp. celatus</name>
    <dbReference type="NCBI Taxonomy" id="394340"/>
    <lineage>
        <taxon>Bacteria</taxon>
        <taxon>Bacillati</taxon>
        <taxon>Actinomycetota</taxon>
        <taxon>Coriobacteriia</taxon>
        <taxon>Eggerthellales</taxon>
        <taxon>Eggerthellaceae</taxon>
        <taxon>Adlercreutzia</taxon>
    </lineage>
</organism>